<evidence type="ECO:0000256" key="2">
    <source>
        <dbReference type="ARBA" id="ARBA00022525"/>
    </source>
</evidence>
<dbReference type="Pfam" id="PF01099">
    <property type="entry name" value="Uteroglobin"/>
    <property type="match status" value="1"/>
</dbReference>
<feature type="chain" id="PRO_5034926930" description="Secretoglobin family 1A member 1" evidence="5">
    <location>
        <begin position="22"/>
        <end position="101"/>
    </location>
</feature>
<evidence type="ECO:0008006" key="8">
    <source>
        <dbReference type="Google" id="ProtNLM"/>
    </source>
</evidence>
<keyword evidence="3 5" id="KW-0732">Signal</keyword>
<feature type="signal peptide" evidence="5">
    <location>
        <begin position="1"/>
        <end position="21"/>
    </location>
</feature>
<dbReference type="PANTHER" id="PTHR11332">
    <property type="entry name" value="SECRETOGLOBIN FAMILY 1D"/>
    <property type="match status" value="1"/>
</dbReference>
<evidence type="ECO:0000313" key="6">
    <source>
        <dbReference type="Ensembl" id="ENSSDAP00000007493.1"/>
    </source>
</evidence>
<keyword evidence="7" id="KW-1185">Reference proteome</keyword>
<comment type="similarity">
    <text evidence="4">Belongs to the secretoglobin family. Lipophilin subfamily.</text>
</comment>
<proteinExistence type="inferred from homology"/>
<dbReference type="CDD" id="cd00633">
    <property type="entry name" value="Secretoglobin"/>
    <property type="match status" value="1"/>
</dbReference>
<accession>A0A8C9PF56</accession>
<evidence type="ECO:0000256" key="5">
    <source>
        <dbReference type="SAM" id="SignalP"/>
    </source>
</evidence>
<evidence type="ECO:0000313" key="7">
    <source>
        <dbReference type="Proteomes" id="UP000694422"/>
    </source>
</evidence>
<comment type="subcellular location">
    <subcellularLocation>
        <location evidence="1">Secreted</location>
    </subcellularLocation>
</comment>
<dbReference type="Ensembl" id="ENSSDAT00000008525.1">
    <property type="protein sequence ID" value="ENSSDAP00000007493.1"/>
    <property type="gene ID" value="ENSSDAG00000006858.1"/>
</dbReference>
<reference evidence="6" key="2">
    <citation type="submission" date="2025-09" db="UniProtKB">
        <authorList>
            <consortium name="Ensembl"/>
        </authorList>
    </citation>
    <scope>IDENTIFICATION</scope>
</reference>
<evidence type="ECO:0000256" key="4">
    <source>
        <dbReference type="ARBA" id="ARBA00038364"/>
    </source>
</evidence>
<sequence length="101" mass="11483">MRLSVSLLLVTLTLGFFEANAVPCPELLKECTEFIIAPEELYKLELSKFDASPEAVEARLEVKECVDRISWTTKTRLIKIMVISSSLIHSDSHQPHRQKRG</sequence>
<dbReference type="GO" id="GO:0005615">
    <property type="term" value="C:extracellular space"/>
    <property type="evidence" value="ECO:0007669"/>
    <property type="project" value="TreeGrafter"/>
</dbReference>
<dbReference type="InterPro" id="IPR035960">
    <property type="entry name" value="Secretoglobin_sf"/>
</dbReference>
<dbReference type="PANTHER" id="PTHR11332:SF6">
    <property type="entry name" value="SECRETOGLOBIN FAMILY 1D MEMBER 4"/>
    <property type="match status" value="1"/>
</dbReference>
<name>A0A8C9PF56_SPEDA</name>
<organism evidence="6 7">
    <name type="scientific">Spermophilus dauricus</name>
    <name type="common">Daurian ground squirrel</name>
    <dbReference type="NCBI Taxonomy" id="99837"/>
    <lineage>
        <taxon>Eukaryota</taxon>
        <taxon>Metazoa</taxon>
        <taxon>Chordata</taxon>
        <taxon>Craniata</taxon>
        <taxon>Vertebrata</taxon>
        <taxon>Euteleostomi</taxon>
        <taxon>Mammalia</taxon>
        <taxon>Eutheria</taxon>
        <taxon>Euarchontoglires</taxon>
        <taxon>Glires</taxon>
        <taxon>Rodentia</taxon>
        <taxon>Sciuromorpha</taxon>
        <taxon>Sciuridae</taxon>
        <taxon>Xerinae</taxon>
        <taxon>Marmotini</taxon>
        <taxon>Spermophilus</taxon>
    </lineage>
</organism>
<dbReference type="PROSITE" id="PS51311">
    <property type="entry name" value="SCGB"/>
    <property type="match status" value="1"/>
</dbReference>
<dbReference type="SUPFAM" id="SSF48201">
    <property type="entry name" value="Uteroglobin-like"/>
    <property type="match status" value="1"/>
</dbReference>
<keyword evidence="2" id="KW-0964">Secreted</keyword>
<evidence type="ECO:0000256" key="3">
    <source>
        <dbReference type="ARBA" id="ARBA00022729"/>
    </source>
</evidence>
<dbReference type="AlphaFoldDB" id="A0A8C9PF56"/>
<evidence type="ECO:0000256" key="1">
    <source>
        <dbReference type="ARBA" id="ARBA00004613"/>
    </source>
</evidence>
<protein>
    <recommendedName>
        <fullName evidence="8">Secretoglobin family 1A member 1</fullName>
    </recommendedName>
</protein>
<reference evidence="6" key="1">
    <citation type="submission" date="2025-08" db="UniProtKB">
        <authorList>
            <consortium name="Ensembl"/>
        </authorList>
    </citation>
    <scope>IDENTIFICATION</scope>
</reference>
<dbReference type="InterPro" id="IPR016126">
    <property type="entry name" value="Secretoglobin"/>
</dbReference>
<dbReference type="Proteomes" id="UP000694422">
    <property type="component" value="Unplaced"/>
</dbReference>